<proteinExistence type="predicted"/>
<evidence type="ECO:0000313" key="4">
    <source>
        <dbReference type="Proteomes" id="UP000325780"/>
    </source>
</evidence>
<reference evidence="3 4" key="1">
    <citation type="submission" date="2019-04" db="EMBL/GenBank/DDBJ databases">
        <title>Friends and foes A comparative genomics study of 23 Aspergillus species from section Flavi.</title>
        <authorList>
            <consortium name="DOE Joint Genome Institute"/>
            <person name="Kjaerbolling I."/>
            <person name="Vesth T."/>
            <person name="Frisvad J.C."/>
            <person name="Nybo J.L."/>
            <person name="Theobald S."/>
            <person name="Kildgaard S."/>
            <person name="Isbrandt T."/>
            <person name="Kuo A."/>
            <person name="Sato A."/>
            <person name="Lyhne E.K."/>
            <person name="Kogle M.E."/>
            <person name="Wiebenga A."/>
            <person name="Kun R.S."/>
            <person name="Lubbers R.J."/>
            <person name="Makela M.R."/>
            <person name="Barry K."/>
            <person name="Chovatia M."/>
            <person name="Clum A."/>
            <person name="Daum C."/>
            <person name="Haridas S."/>
            <person name="He G."/>
            <person name="LaButti K."/>
            <person name="Lipzen A."/>
            <person name="Mondo S."/>
            <person name="Riley R."/>
            <person name="Salamov A."/>
            <person name="Simmons B.A."/>
            <person name="Magnuson J.K."/>
            <person name="Henrissat B."/>
            <person name="Mortensen U.H."/>
            <person name="Larsen T.O."/>
            <person name="Devries R.P."/>
            <person name="Grigoriev I.V."/>
            <person name="Machida M."/>
            <person name="Baker S.E."/>
            <person name="Andersen M.R."/>
        </authorList>
    </citation>
    <scope>NUCLEOTIDE SEQUENCE [LARGE SCALE GENOMIC DNA]</scope>
    <source>
        <strain evidence="3 4">IBT 18842</strain>
    </source>
</reference>
<accession>A0A5N6TRX9</accession>
<feature type="region of interest" description="Disordered" evidence="1">
    <location>
        <begin position="64"/>
        <end position="132"/>
    </location>
</feature>
<evidence type="ECO:0000313" key="3">
    <source>
        <dbReference type="EMBL" id="KAE8149118.1"/>
    </source>
</evidence>
<keyword evidence="4" id="KW-1185">Reference proteome</keyword>
<evidence type="ECO:0000256" key="1">
    <source>
        <dbReference type="SAM" id="MobiDB-lite"/>
    </source>
</evidence>
<dbReference type="Proteomes" id="UP000325780">
    <property type="component" value="Unassembled WGS sequence"/>
</dbReference>
<feature type="compositionally biased region" description="Basic and acidic residues" evidence="1">
    <location>
        <begin position="73"/>
        <end position="120"/>
    </location>
</feature>
<evidence type="ECO:0000256" key="2">
    <source>
        <dbReference type="SAM" id="SignalP"/>
    </source>
</evidence>
<feature type="signal peptide" evidence="2">
    <location>
        <begin position="1"/>
        <end position="17"/>
    </location>
</feature>
<protein>
    <recommendedName>
        <fullName evidence="5">Collagen triple helix repeat protein</fullName>
    </recommendedName>
</protein>
<name>A0A5N6TRX9_ASPAV</name>
<dbReference type="EMBL" id="ML742134">
    <property type="protein sequence ID" value="KAE8149118.1"/>
    <property type="molecule type" value="Genomic_DNA"/>
</dbReference>
<sequence length="132" mass="13902">MKFSLTLLSLIIPASLAAPLPSEGLERRFEGGNLFSALVNTGGVRGLAKSIDLPVVDAVKEKLGEAPDLSDLNLKDIKEQKGKQAEQGEKGQEGQKGEEGAKSEEGEKGKDQKGEGKEGEEGQETPEGAKAQ</sequence>
<organism evidence="3 4">
    <name type="scientific">Aspergillus avenaceus</name>
    <dbReference type="NCBI Taxonomy" id="36643"/>
    <lineage>
        <taxon>Eukaryota</taxon>
        <taxon>Fungi</taxon>
        <taxon>Dikarya</taxon>
        <taxon>Ascomycota</taxon>
        <taxon>Pezizomycotina</taxon>
        <taxon>Eurotiomycetes</taxon>
        <taxon>Eurotiomycetidae</taxon>
        <taxon>Eurotiales</taxon>
        <taxon>Aspergillaceae</taxon>
        <taxon>Aspergillus</taxon>
        <taxon>Aspergillus subgen. Circumdati</taxon>
    </lineage>
</organism>
<gene>
    <name evidence="3" type="ORF">BDV25DRAFT_141118</name>
</gene>
<dbReference type="AlphaFoldDB" id="A0A5N6TRX9"/>
<evidence type="ECO:0008006" key="5">
    <source>
        <dbReference type="Google" id="ProtNLM"/>
    </source>
</evidence>
<feature type="chain" id="PRO_5024810874" description="Collagen triple helix repeat protein" evidence="2">
    <location>
        <begin position="18"/>
        <end position="132"/>
    </location>
</feature>
<keyword evidence="2" id="KW-0732">Signal</keyword>